<reference evidence="1 2" key="1">
    <citation type="submission" date="2014-08" db="EMBL/GenBank/DDBJ databases">
        <authorList>
            <person name="Chen Y.-H."/>
        </authorList>
    </citation>
    <scope>NUCLEOTIDE SEQUENCE [LARGE SCALE GENOMIC DNA]</scope>
</reference>
<name>A0A0T7FZA1_NEOGA</name>
<evidence type="ECO:0000313" key="2">
    <source>
        <dbReference type="Proteomes" id="UP000046176"/>
    </source>
</evidence>
<organism evidence="1 2">
    <name type="scientific">Neorhizobium galegae bv. officinalis</name>
    <dbReference type="NCBI Taxonomy" id="323656"/>
    <lineage>
        <taxon>Bacteria</taxon>
        <taxon>Pseudomonadati</taxon>
        <taxon>Pseudomonadota</taxon>
        <taxon>Alphaproteobacteria</taxon>
        <taxon>Hyphomicrobiales</taxon>
        <taxon>Rhizobiaceae</taxon>
        <taxon>Rhizobium/Agrobacterium group</taxon>
        <taxon>Neorhizobium</taxon>
    </lineage>
</organism>
<proteinExistence type="predicted"/>
<dbReference type="EMBL" id="CCRH01000020">
    <property type="protein sequence ID" value="CDZ40268.1"/>
    <property type="molecule type" value="Genomic_DNA"/>
</dbReference>
<protein>
    <submittedName>
        <fullName evidence="1">Uncharacterized protein</fullName>
    </submittedName>
</protein>
<dbReference type="Proteomes" id="UP000046176">
    <property type="component" value="Unassembled WGS sequence"/>
</dbReference>
<sequence>MGAGLDEFALAADSPVLRAARPGGPGGSSILLQGVIVAV</sequence>
<dbReference type="AlphaFoldDB" id="A0A0T7FZA1"/>
<accession>A0A0T7FZA1</accession>
<gene>
    <name evidence="1" type="ORF">NGAL_HAMBI1145_53090</name>
</gene>
<evidence type="ECO:0000313" key="1">
    <source>
        <dbReference type="EMBL" id="CDZ40268.1"/>
    </source>
</evidence>